<dbReference type="CDD" id="cd00093">
    <property type="entry name" value="HTH_XRE"/>
    <property type="match status" value="1"/>
</dbReference>
<dbReference type="Gene3D" id="1.10.260.40">
    <property type="entry name" value="lambda repressor-like DNA-binding domains"/>
    <property type="match status" value="1"/>
</dbReference>
<dbReference type="InterPro" id="IPR013430">
    <property type="entry name" value="Toxin_antidote_HigA"/>
</dbReference>
<keyword evidence="1" id="KW-0238">DNA-binding</keyword>
<dbReference type="NCBIfam" id="TIGR02607">
    <property type="entry name" value="antidote_HigA"/>
    <property type="match status" value="1"/>
</dbReference>
<dbReference type="SUPFAM" id="SSF47413">
    <property type="entry name" value="lambda repressor-like DNA-binding domains"/>
    <property type="match status" value="1"/>
</dbReference>
<evidence type="ECO:0000313" key="3">
    <source>
        <dbReference type="EMBL" id="KAA2561768.1"/>
    </source>
</evidence>
<reference evidence="3 4" key="1">
    <citation type="journal article" date="2019" name="Nat. Med.">
        <title>A library of human gut bacterial isolates paired with longitudinal multiomics data enables mechanistic microbiome research.</title>
        <authorList>
            <person name="Poyet M."/>
            <person name="Groussin M."/>
            <person name="Gibbons S.M."/>
            <person name="Avila-Pacheco J."/>
            <person name="Jiang X."/>
            <person name="Kearney S.M."/>
            <person name="Perrotta A.R."/>
            <person name="Berdy B."/>
            <person name="Zhao S."/>
            <person name="Lieberman T.D."/>
            <person name="Swanson P.K."/>
            <person name="Smith M."/>
            <person name="Roesemann S."/>
            <person name="Alexander J.E."/>
            <person name="Rich S.A."/>
            <person name="Livny J."/>
            <person name="Vlamakis H."/>
            <person name="Clish C."/>
            <person name="Bullock K."/>
            <person name="Deik A."/>
            <person name="Scott J."/>
            <person name="Pierce K.A."/>
            <person name="Xavier R.J."/>
            <person name="Alm E.J."/>
        </authorList>
    </citation>
    <scope>NUCLEOTIDE SEQUENCE [LARGE SCALE GENOMIC DNA]</scope>
    <source>
        <strain evidence="3 4">BIOML-A204</strain>
    </source>
</reference>
<gene>
    <name evidence="3" type="ORF">F2S36_07425</name>
</gene>
<dbReference type="GO" id="GO:0003677">
    <property type="term" value="F:DNA binding"/>
    <property type="evidence" value="ECO:0007669"/>
    <property type="project" value="UniProtKB-KW"/>
</dbReference>
<protein>
    <submittedName>
        <fullName evidence="3">HigA family addiction module antidote protein</fullName>
    </submittedName>
</protein>
<dbReference type="RefSeq" id="WP_055202303.1">
    <property type="nucleotide sequence ID" value="NZ_JBDFUH010000018.1"/>
</dbReference>
<evidence type="ECO:0000313" key="4">
    <source>
        <dbReference type="Proteomes" id="UP000323119"/>
    </source>
</evidence>
<dbReference type="EMBL" id="VVUY01000005">
    <property type="protein sequence ID" value="KAA2561768.1"/>
    <property type="molecule type" value="Genomic_DNA"/>
</dbReference>
<dbReference type="PROSITE" id="PS50943">
    <property type="entry name" value="HTH_CROC1"/>
    <property type="match status" value="1"/>
</dbReference>
<dbReference type="PANTHER" id="PTHR36924">
    <property type="entry name" value="ANTITOXIN HIGA-1"/>
    <property type="match status" value="1"/>
</dbReference>
<feature type="domain" description="HTH cro/C1-type" evidence="2">
    <location>
        <begin position="20"/>
        <end position="74"/>
    </location>
</feature>
<name>A0A9P4DP79_9BACT</name>
<dbReference type="Pfam" id="PF01381">
    <property type="entry name" value="HTH_3"/>
    <property type="match status" value="1"/>
</dbReference>
<evidence type="ECO:0000256" key="1">
    <source>
        <dbReference type="ARBA" id="ARBA00023125"/>
    </source>
</evidence>
<accession>A0A9P4DP79</accession>
<dbReference type="SMART" id="SM00530">
    <property type="entry name" value="HTH_XRE"/>
    <property type="match status" value="1"/>
</dbReference>
<dbReference type="AlphaFoldDB" id="A0A9P4DP79"/>
<dbReference type="InterPro" id="IPR010982">
    <property type="entry name" value="Lambda_DNA-bd_dom_sf"/>
</dbReference>
<comment type="caution">
    <text evidence="3">The sequence shown here is derived from an EMBL/GenBank/DDBJ whole genome shotgun (WGS) entry which is preliminary data.</text>
</comment>
<dbReference type="Proteomes" id="UP000323119">
    <property type="component" value="Unassembled WGS sequence"/>
</dbReference>
<dbReference type="InterPro" id="IPR001387">
    <property type="entry name" value="Cro/C1-type_HTH"/>
</dbReference>
<organism evidence="3 4">
    <name type="scientific">Alistipes onderdonkii</name>
    <dbReference type="NCBI Taxonomy" id="328813"/>
    <lineage>
        <taxon>Bacteria</taxon>
        <taxon>Pseudomonadati</taxon>
        <taxon>Bacteroidota</taxon>
        <taxon>Bacteroidia</taxon>
        <taxon>Bacteroidales</taxon>
        <taxon>Rikenellaceae</taxon>
        <taxon>Alistipes</taxon>
    </lineage>
</organism>
<proteinExistence type="predicted"/>
<evidence type="ECO:0000259" key="2">
    <source>
        <dbReference type="PROSITE" id="PS50943"/>
    </source>
</evidence>
<dbReference type="PANTHER" id="PTHR36924:SF1">
    <property type="entry name" value="ANTITOXIN HIGA-1"/>
    <property type="match status" value="1"/>
</dbReference>
<sequence>MTTTANKIDPYYPIHPGEIIKDELEFRGISQRKLADRIGVSHTQLNEILNCKRPVSSEIALLLEAALGLEPEALVDMQTRYNLQTARRDPTLTQRLEDIRNICASQV</sequence>